<dbReference type="EMBL" id="CP015231">
    <property type="protein sequence ID" value="ANP42446.1"/>
    <property type="molecule type" value="Genomic_DNA"/>
</dbReference>
<dbReference type="RefSeq" id="WP_005615912.1">
    <property type="nucleotide sequence ID" value="NZ_CP015231.1"/>
</dbReference>
<geneLocation type="plasmid" evidence="1 2">
    <name>unnamed1</name>
</geneLocation>
<evidence type="ECO:0008006" key="3">
    <source>
        <dbReference type="Google" id="ProtNLM"/>
    </source>
</evidence>
<accession>A0A1B1A7C9</accession>
<protein>
    <recommendedName>
        <fullName evidence="3">AlpA family phage regulatory protein</fullName>
    </recommendedName>
</protein>
<dbReference type="KEGG" id="rmb:K529_016885"/>
<keyword evidence="1" id="KW-0614">Plasmid</keyword>
<evidence type="ECO:0000313" key="1">
    <source>
        <dbReference type="EMBL" id="ANP42446.1"/>
    </source>
</evidence>
<reference evidence="1 2" key="1">
    <citation type="journal article" date="2016" name="ISME J.">
        <title>Global occurrence and heterogeneity of the Roseobacter-clade species Ruegeria mobilis.</title>
        <authorList>
            <person name="Sonnenschein E."/>
            <person name="Gram L."/>
        </authorList>
    </citation>
    <scope>NUCLEOTIDE SEQUENCE [LARGE SCALE GENOMIC DNA]</scope>
    <source>
        <strain evidence="1 2">F1926</strain>
        <plasmid evidence="1 2">unnamed1</plasmid>
    </source>
</reference>
<sequence>MAKDYTISEISLFGSVSWAAMRCGLSRETFKKKRSQMETDGFPRPDKITGTYLKADVDAWIDRRRQVPDRIHRAQAEVPEEEFNFDRI</sequence>
<name>A0A1B1A7C9_9RHOB</name>
<dbReference type="GeneID" id="28251544"/>
<dbReference type="Proteomes" id="UP000013243">
    <property type="component" value="Plasmid unnamed1"/>
</dbReference>
<dbReference type="AlphaFoldDB" id="A0A1B1A7C9"/>
<evidence type="ECO:0000313" key="2">
    <source>
        <dbReference type="Proteomes" id="UP000013243"/>
    </source>
</evidence>
<dbReference type="OrthoDB" id="7866257at2"/>
<organism evidence="1 2">
    <name type="scientific">Tritonibacter mobilis F1926</name>
    <dbReference type="NCBI Taxonomy" id="1265309"/>
    <lineage>
        <taxon>Bacteria</taxon>
        <taxon>Pseudomonadati</taxon>
        <taxon>Pseudomonadota</taxon>
        <taxon>Alphaproteobacteria</taxon>
        <taxon>Rhodobacterales</taxon>
        <taxon>Paracoccaceae</taxon>
        <taxon>Tritonibacter</taxon>
    </lineage>
</organism>
<proteinExistence type="predicted"/>
<gene>
    <name evidence="1" type="ORF">K529_016885</name>
</gene>